<dbReference type="Proteomes" id="UP000317158">
    <property type="component" value="Unassembled WGS sequence"/>
</dbReference>
<dbReference type="PANTHER" id="PTHR46383">
    <property type="entry name" value="ASPARTATE AMINOTRANSFERASE"/>
    <property type="match status" value="1"/>
</dbReference>
<evidence type="ECO:0000256" key="2">
    <source>
        <dbReference type="ARBA" id="ARBA00007441"/>
    </source>
</evidence>
<dbReference type="SUPFAM" id="SSF53383">
    <property type="entry name" value="PLP-dependent transferases"/>
    <property type="match status" value="1"/>
</dbReference>
<dbReference type="InterPro" id="IPR004839">
    <property type="entry name" value="Aminotransferase_I/II_large"/>
</dbReference>
<evidence type="ECO:0000259" key="8">
    <source>
        <dbReference type="Pfam" id="PF00155"/>
    </source>
</evidence>
<reference evidence="9 10" key="1">
    <citation type="journal article" date="2019" name="Nat. Microbiol.">
        <title>Wide diversity of methane and short-chain alkane metabolisms in uncultured archaea.</title>
        <authorList>
            <person name="Borrel G."/>
            <person name="Adam P.S."/>
            <person name="McKay L.J."/>
            <person name="Chen L.X."/>
            <person name="Sierra-Garcia I.N."/>
            <person name="Sieber C.M."/>
            <person name="Letourneur Q."/>
            <person name="Ghozlane A."/>
            <person name="Andersen G.L."/>
            <person name="Li W.J."/>
            <person name="Hallam S.J."/>
            <person name="Muyzer G."/>
            <person name="de Oliveira V.M."/>
            <person name="Inskeep W.P."/>
            <person name="Banfield J.F."/>
            <person name="Gribaldo S."/>
        </authorList>
    </citation>
    <scope>NUCLEOTIDE SEQUENCE [LARGE SCALE GENOMIC DNA]</scope>
    <source>
        <strain evidence="9">NM1a</strain>
    </source>
</reference>
<dbReference type="GO" id="GO:0006520">
    <property type="term" value="P:amino acid metabolic process"/>
    <property type="evidence" value="ECO:0007669"/>
    <property type="project" value="InterPro"/>
</dbReference>
<evidence type="ECO:0000313" key="10">
    <source>
        <dbReference type="Proteomes" id="UP000317158"/>
    </source>
</evidence>
<comment type="subunit">
    <text evidence="3">Homodimer.</text>
</comment>
<dbReference type="CDD" id="cd00609">
    <property type="entry name" value="AAT_like"/>
    <property type="match status" value="1"/>
</dbReference>
<dbReference type="Gene3D" id="3.90.1150.10">
    <property type="entry name" value="Aspartate Aminotransferase, domain 1"/>
    <property type="match status" value="1"/>
</dbReference>
<organism evidence="9 10">
    <name type="scientific">Methanoliparum thermophilum</name>
    <dbReference type="NCBI Taxonomy" id="2491083"/>
    <lineage>
        <taxon>Archaea</taxon>
        <taxon>Methanobacteriati</taxon>
        <taxon>Methanobacteriota</taxon>
        <taxon>Candidatus Methanoliparia</taxon>
        <taxon>Candidatus Methanoliparales</taxon>
        <taxon>Candidatus Methanoliparaceae</taxon>
        <taxon>Candidatus Methanoliparum</taxon>
    </lineage>
</organism>
<name>A0A520KSU8_METT2</name>
<dbReference type="FunFam" id="3.40.640.10:FF:000033">
    <property type="entry name" value="Aspartate aminotransferase"/>
    <property type="match status" value="1"/>
</dbReference>
<comment type="similarity">
    <text evidence="2 7">Belongs to the class-I pyridoxal-phosphate-dependent aminotransferase family.</text>
</comment>
<keyword evidence="5 7" id="KW-0808">Transferase</keyword>
<evidence type="ECO:0000256" key="1">
    <source>
        <dbReference type="ARBA" id="ARBA00001933"/>
    </source>
</evidence>
<evidence type="ECO:0000256" key="4">
    <source>
        <dbReference type="ARBA" id="ARBA00022576"/>
    </source>
</evidence>
<accession>A0A520KSU8</accession>
<dbReference type="EMBL" id="RXIF01000004">
    <property type="protein sequence ID" value="RZN64964.1"/>
    <property type="molecule type" value="Genomic_DNA"/>
</dbReference>
<dbReference type="InterPro" id="IPR015422">
    <property type="entry name" value="PyrdxlP-dep_Trfase_small"/>
</dbReference>
<proteinExistence type="inferred from homology"/>
<dbReference type="AlphaFoldDB" id="A0A520KSU8"/>
<dbReference type="PROSITE" id="PS00105">
    <property type="entry name" value="AA_TRANSFER_CLASS_1"/>
    <property type="match status" value="1"/>
</dbReference>
<sequence length="383" mass="42787">MISKRVSKISSSGIRKFFDLVLGAEDVISLGVGEPDFITPWEIRESAIYAIEKGYTSYTSNYGLLELRKAISKYIYDKHGVSYNYENEILVTSGVSEAYDLAIRTITDPGDEIIVVEPSYVAYKPCIILVDGVAVSLPTSIENNFVPTYEEIEKKITDKTKAIVLNYPNNPTGAILDKKQMEEIADVVVNHDLILISDEIYEDLTYNGKHISFSSLNGMKDRTILLNGFSKAYAMTGWRVGYIASNKEIIEGAVKIHQYTSICAPIMSQMAAIEAITNGNNTKQEMIDEYNRRRRIIVGRLKEMGLNLSETKGAFYVFPSLNGYLGSEEFSERLLKEKKVAVVPGNAFGDCGEGFIRISYATSRKNLIDAADRISEFLNSLKE</sequence>
<keyword evidence="6" id="KW-0663">Pyridoxal phosphate</keyword>
<evidence type="ECO:0000256" key="3">
    <source>
        <dbReference type="ARBA" id="ARBA00011738"/>
    </source>
</evidence>
<evidence type="ECO:0000256" key="7">
    <source>
        <dbReference type="RuleBase" id="RU000481"/>
    </source>
</evidence>
<dbReference type="EC" id="2.6.1.-" evidence="7"/>
<protein>
    <recommendedName>
        <fullName evidence="7">Aminotransferase</fullName>
        <ecNumber evidence="7">2.6.1.-</ecNumber>
    </recommendedName>
</protein>
<dbReference type="InterPro" id="IPR015424">
    <property type="entry name" value="PyrdxlP-dep_Trfase"/>
</dbReference>
<dbReference type="GO" id="GO:0008483">
    <property type="term" value="F:transaminase activity"/>
    <property type="evidence" value="ECO:0007669"/>
    <property type="project" value="UniProtKB-KW"/>
</dbReference>
<comment type="caution">
    <text evidence="9">The sequence shown here is derived from an EMBL/GenBank/DDBJ whole genome shotgun (WGS) entry which is preliminary data.</text>
</comment>
<dbReference type="Gene3D" id="3.40.640.10">
    <property type="entry name" value="Type I PLP-dependent aspartate aminotransferase-like (Major domain)"/>
    <property type="match status" value="1"/>
</dbReference>
<dbReference type="PANTHER" id="PTHR46383:SF3">
    <property type="entry name" value="ASPARTATE AMINOTRANSFERASE-RELATED"/>
    <property type="match status" value="1"/>
</dbReference>
<keyword evidence="4 7" id="KW-0032">Aminotransferase</keyword>
<dbReference type="InterPro" id="IPR004838">
    <property type="entry name" value="NHTrfase_class1_PyrdxlP-BS"/>
</dbReference>
<dbReference type="InterPro" id="IPR015421">
    <property type="entry name" value="PyrdxlP-dep_Trfase_major"/>
</dbReference>
<dbReference type="InterPro" id="IPR050596">
    <property type="entry name" value="AspAT/PAT-like"/>
</dbReference>
<gene>
    <name evidence="9" type="ORF">EF806_02670</name>
</gene>
<dbReference type="GO" id="GO:0030170">
    <property type="term" value="F:pyridoxal phosphate binding"/>
    <property type="evidence" value="ECO:0007669"/>
    <property type="project" value="InterPro"/>
</dbReference>
<feature type="domain" description="Aminotransferase class I/classII large" evidence="8">
    <location>
        <begin position="26"/>
        <end position="374"/>
    </location>
</feature>
<evidence type="ECO:0000256" key="6">
    <source>
        <dbReference type="ARBA" id="ARBA00022898"/>
    </source>
</evidence>
<comment type="cofactor">
    <cofactor evidence="1 7">
        <name>pyridoxal 5'-phosphate</name>
        <dbReference type="ChEBI" id="CHEBI:597326"/>
    </cofactor>
</comment>
<evidence type="ECO:0000256" key="5">
    <source>
        <dbReference type="ARBA" id="ARBA00022679"/>
    </source>
</evidence>
<dbReference type="Pfam" id="PF00155">
    <property type="entry name" value="Aminotran_1_2"/>
    <property type="match status" value="1"/>
</dbReference>
<evidence type="ECO:0000313" key="9">
    <source>
        <dbReference type="EMBL" id="RZN64964.1"/>
    </source>
</evidence>